<evidence type="ECO:0000256" key="3">
    <source>
        <dbReference type="ARBA" id="ARBA00022692"/>
    </source>
</evidence>
<accession>A0A1G6IFU0</accession>
<feature type="domain" description="Cardiolipin synthase N-terminal" evidence="7">
    <location>
        <begin position="20"/>
        <end position="62"/>
    </location>
</feature>
<evidence type="ECO:0000259" key="7">
    <source>
        <dbReference type="Pfam" id="PF13396"/>
    </source>
</evidence>
<evidence type="ECO:0000256" key="1">
    <source>
        <dbReference type="ARBA" id="ARBA00004651"/>
    </source>
</evidence>
<keyword evidence="3 6" id="KW-0812">Transmembrane</keyword>
<keyword evidence="4 6" id="KW-1133">Transmembrane helix</keyword>
<proteinExistence type="predicted"/>
<evidence type="ECO:0000256" key="4">
    <source>
        <dbReference type="ARBA" id="ARBA00022989"/>
    </source>
</evidence>
<dbReference type="EMBL" id="FMYI01000004">
    <property type="protein sequence ID" value="SDC05427.1"/>
    <property type="molecule type" value="Genomic_DNA"/>
</dbReference>
<dbReference type="STRING" id="1612202.SAMN05421734_10423"/>
<comment type="subcellular location">
    <subcellularLocation>
        <location evidence="1">Cell membrane</location>
        <topology evidence="1">Multi-pass membrane protein</topology>
    </subcellularLocation>
</comment>
<keyword evidence="9" id="KW-1185">Reference proteome</keyword>
<dbReference type="InterPro" id="IPR027379">
    <property type="entry name" value="CLS_N"/>
</dbReference>
<dbReference type="RefSeq" id="WP_090794875.1">
    <property type="nucleotide sequence ID" value="NZ_FMYI01000004.1"/>
</dbReference>
<reference evidence="9" key="1">
    <citation type="submission" date="2016-09" db="EMBL/GenBank/DDBJ databases">
        <authorList>
            <person name="Varghese N."/>
            <person name="Submissions S."/>
        </authorList>
    </citation>
    <scope>NUCLEOTIDE SEQUENCE [LARGE SCALE GENOMIC DNA]</scope>
    <source>
        <strain evidence="9">S5</strain>
    </source>
</reference>
<keyword evidence="2" id="KW-1003">Cell membrane</keyword>
<name>A0A1G6IFU0_9BACI</name>
<gene>
    <name evidence="8" type="ORF">SAMN05421734_10423</name>
</gene>
<feature type="transmembrane region" description="Helical" evidence="6">
    <location>
        <begin position="40"/>
        <end position="60"/>
    </location>
</feature>
<organism evidence="8 9">
    <name type="scientific">Pelagirhabdus alkalitolerans</name>
    <dbReference type="NCBI Taxonomy" id="1612202"/>
    <lineage>
        <taxon>Bacteria</taxon>
        <taxon>Bacillati</taxon>
        <taxon>Bacillota</taxon>
        <taxon>Bacilli</taxon>
        <taxon>Bacillales</taxon>
        <taxon>Bacillaceae</taxon>
        <taxon>Pelagirhabdus</taxon>
    </lineage>
</organism>
<evidence type="ECO:0000256" key="5">
    <source>
        <dbReference type="ARBA" id="ARBA00023136"/>
    </source>
</evidence>
<evidence type="ECO:0000256" key="6">
    <source>
        <dbReference type="SAM" id="Phobius"/>
    </source>
</evidence>
<sequence>MDEIANLIEFLLPLFILQFILMVAALIVWFKTDQTKGPKWLWLVIIIFVNTIGPILFFIIGRRHD</sequence>
<evidence type="ECO:0000313" key="8">
    <source>
        <dbReference type="EMBL" id="SDC05427.1"/>
    </source>
</evidence>
<keyword evidence="5 6" id="KW-0472">Membrane</keyword>
<evidence type="ECO:0000313" key="9">
    <source>
        <dbReference type="Proteomes" id="UP000242949"/>
    </source>
</evidence>
<dbReference type="AlphaFoldDB" id="A0A1G6IFU0"/>
<dbReference type="Proteomes" id="UP000242949">
    <property type="component" value="Unassembled WGS sequence"/>
</dbReference>
<feature type="transmembrane region" description="Helical" evidence="6">
    <location>
        <begin position="7"/>
        <end position="28"/>
    </location>
</feature>
<dbReference type="Pfam" id="PF13396">
    <property type="entry name" value="PLDc_N"/>
    <property type="match status" value="1"/>
</dbReference>
<dbReference type="GO" id="GO:0005886">
    <property type="term" value="C:plasma membrane"/>
    <property type="evidence" value="ECO:0007669"/>
    <property type="project" value="UniProtKB-SubCell"/>
</dbReference>
<protein>
    <submittedName>
        <fullName evidence="8">Phospholipase_D-nuclease N-terminal</fullName>
    </submittedName>
</protein>
<evidence type="ECO:0000256" key="2">
    <source>
        <dbReference type="ARBA" id="ARBA00022475"/>
    </source>
</evidence>
<dbReference type="OrthoDB" id="3243324at2"/>